<protein>
    <recommendedName>
        <fullName evidence="3">Polymerase/histidinol phosphatase N-terminal domain-containing protein</fullName>
    </recommendedName>
</protein>
<dbReference type="SUPFAM" id="SSF89550">
    <property type="entry name" value="PHP domain-like"/>
    <property type="match status" value="1"/>
</dbReference>
<gene>
    <name evidence="1" type="ORF">CFX0092_A0059</name>
</gene>
<keyword evidence="2" id="KW-1185">Reference proteome</keyword>
<dbReference type="OrthoDB" id="9801679at2"/>
<dbReference type="RefSeq" id="WP_095041612.1">
    <property type="nucleotide sequence ID" value="NZ_LN890655.1"/>
</dbReference>
<name>A0A160T0U0_9CHLR</name>
<reference evidence="1" key="1">
    <citation type="submission" date="2016-01" db="EMBL/GenBank/DDBJ databases">
        <authorList>
            <person name="Mcilroy J.S."/>
            <person name="Karst M S."/>
            <person name="Albertsen M."/>
        </authorList>
    </citation>
    <scope>NUCLEOTIDE SEQUENCE</scope>
    <source>
        <strain evidence="1">Cfx-K</strain>
    </source>
</reference>
<dbReference type="PANTHER" id="PTHR42924:SF3">
    <property type="entry name" value="POLYMERASE_HISTIDINOL PHOSPHATASE N-TERMINAL DOMAIN-CONTAINING PROTEIN"/>
    <property type="match status" value="1"/>
</dbReference>
<dbReference type="NCBIfam" id="NF038032">
    <property type="entry name" value="CehA_McbA_metalo"/>
    <property type="match status" value="1"/>
</dbReference>
<dbReference type="KEGG" id="pbf:CFX0092_A0059"/>
<dbReference type="PANTHER" id="PTHR42924">
    <property type="entry name" value="EXONUCLEASE"/>
    <property type="match status" value="1"/>
</dbReference>
<evidence type="ECO:0000313" key="2">
    <source>
        <dbReference type="Proteomes" id="UP000215027"/>
    </source>
</evidence>
<evidence type="ECO:0008006" key="3">
    <source>
        <dbReference type="Google" id="ProtNLM"/>
    </source>
</evidence>
<evidence type="ECO:0000313" key="1">
    <source>
        <dbReference type="EMBL" id="CUS01940.1"/>
    </source>
</evidence>
<sequence>MAEQWQHYSGNMHIHTRYSDGEKWHAAVAHDAIAAGLDFIIVTDHNVYVTGVEGYYESERGRVLLLTGEEVHNVRRRPQASHFLAYDARRELAAFAADPQALIDHTLEAGGYGFLAHPHEDDLPLIDAPDLGWHDWDIEGFSGLEIWNYMSVFKNTIAHRLERMRWKNRVLASLVALRMTLRPERYMVGPDARTLALWDDFLKRGLRVAAIGNSDAHGTPMHLGPIHREIYPYEFLFRAVNTHVLLPEALNGDIDHDRRLLVRAIGRGHSWVGYDMAGPTDEFRFTVQGAGGGIMGDEMKVGVGATLQIRAPARCRIRVVCHGTVVSEVERESNLTYIPTEPGAYRVECLIPYEGQERGWIYSNPIYLR</sequence>
<dbReference type="GO" id="GO:0035312">
    <property type="term" value="F:5'-3' DNA exonuclease activity"/>
    <property type="evidence" value="ECO:0007669"/>
    <property type="project" value="TreeGrafter"/>
</dbReference>
<organism evidence="1 2">
    <name type="scientific">Candidatus Promineifilum breve</name>
    <dbReference type="NCBI Taxonomy" id="1806508"/>
    <lineage>
        <taxon>Bacteria</taxon>
        <taxon>Bacillati</taxon>
        <taxon>Chloroflexota</taxon>
        <taxon>Ardenticatenia</taxon>
        <taxon>Candidatus Promineifilales</taxon>
        <taxon>Candidatus Promineifilaceae</taxon>
        <taxon>Candidatus Promineifilum</taxon>
    </lineage>
</organism>
<dbReference type="Proteomes" id="UP000215027">
    <property type="component" value="Chromosome I"/>
</dbReference>
<dbReference type="EMBL" id="LN890655">
    <property type="protein sequence ID" value="CUS01940.1"/>
    <property type="molecule type" value="Genomic_DNA"/>
</dbReference>
<accession>A0A160T0U0</accession>
<dbReference type="Gene3D" id="3.20.20.140">
    <property type="entry name" value="Metal-dependent hydrolases"/>
    <property type="match status" value="1"/>
</dbReference>
<dbReference type="GO" id="GO:0004534">
    <property type="term" value="F:5'-3' RNA exonuclease activity"/>
    <property type="evidence" value="ECO:0007669"/>
    <property type="project" value="TreeGrafter"/>
</dbReference>
<dbReference type="InterPro" id="IPR052018">
    <property type="entry name" value="PHP_domain"/>
</dbReference>
<proteinExistence type="predicted"/>
<dbReference type="AlphaFoldDB" id="A0A160T0U0"/>
<dbReference type="InterPro" id="IPR016195">
    <property type="entry name" value="Pol/histidinol_Pase-like"/>
</dbReference>